<reference evidence="1 2" key="1">
    <citation type="submission" date="2016-10" db="EMBL/GenBank/DDBJ databases">
        <authorList>
            <person name="de Groot N.N."/>
        </authorList>
    </citation>
    <scope>NUCLEOTIDE SEQUENCE [LARGE SCALE GENOMIC DNA]</scope>
    <source>
        <strain evidence="1 2">DSM 15019</strain>
    </source>
</reference>
<dbReference type="Proteomes" id="UP000182126">
    <property type="component" value="Chromosome I"/>
</dbReference>
<gene>
    <name evidence="1" type="ORF">SAMN04489809_0445</name>
</gene>
<accession>A0A1H1M9R6</accession>
<evidence type="ECO:0000313" key="1">
    <source>
        <dbReference type="EMBL" id="SDR83543.1"/>
    </source>
</evidence>
<proteinExistence type="predicted"/>
<protein>
    <submittedName>
        <fullName evidence="1">Uncharacterized protein</fullName>
    </submittedName>
</protein>
<name>A0A1H1M9R6_9MICO</name>
<dbReference type="AlphaFoldDB" id="A0A1H1M9R6"/>
<organism evidence="1 2">
    <name type="scientific">Microbacterium paraoxydans</name>
    <dbReference type="NCBI Taxonomy" id="199592"/>
    <lineage>
        <taxon>Bacteria</taxon>
        <taxon>Bacillati</taxon>
        <taxon>Actinomycetota</taxon>
        <taxon>Actinomycetes</taxon>
        <taxon>Micrococcales</taxon>
        <taxon>Microbacteriaceae</taxon>
        <taxon>Microbacterium</taxon>
    </lineage>
</organism>
<evidence type="ECO:0000313" key="2">
    <source>
        <dbReference type="Proteomes" id="UP000182126"/>
    </source>
</evidence>
<sequence length="55" mass="6612">MEELVAMTDPALLNRFLTHYRDREIAWIMWNYYLQSGRGRALRPPVDKLFAWIGE</sequence>
<dbReference type="EMBL" id="LT629770">
    <property type="protein sequence ID" value="SDR83543.1"/>
    <property type="molecule type" value="Genomic_DNA"/>
</dbReference>